<accession>A0A2H3JKB7</accession>
<proteinExistence type="predicted"/>
<dbReference type="STRING" id="742152.A0A2H3JKB7"/>
<keyword evidence="2" id="KW-1185">Reference proteome</keyword>
<reference evidence="1 2" key="1">
    <citation type="journal article" date="2012" name="Science">
        <title>The Paleozoic origin of enzymatic lignin decomposition reconstructed from 31 fungal genomes.</title>
        <authorList>
            <person name="Floudas D."/>
            <person name="Binder M."/>
            <person name="Riley R."/>
            <person name="Barry K."/>
            <person name="Blanchette R.A."/>
            <person name="Henrissat B."/>
            <person name="Martinez A.T."/>
            <person name="Otillar R."/>
            <person name="Spatafora J.W."/>
            <person name="Yadav J.S."/>
            <person name="Aerts A."/>
            <person name="Benoit I."/>
            <person name="Boyd A."/>
            <person name="Carlson A."/>
            <person name="Copeland A."/>
            <person name="Coutinho P.M."/>
            <person name="de Vries R.P."/>
            <person name="Ferreira P."/>
            <person name="Findley K."/>
            <person name="Foster B."/>
            <person name="Gaskell J."/>
            <person name="Glotzer D."/>
            <person name="Gorecki P."/>
            <person name="Heitman J."/>
            <person name="Hesse C."/>
            <person name="Hori C."/>
            <person name="Igarashi K."/>
            <person name="Jurgens J.A."/>
            <person name="Kallen N."/>
            <person name="Kersten P."/>
            <person name="Kohler A."/>
            <person name="Kuees U."/>
            <person name="Kumar T.K.A."/>
            <person name="Kuo A."/>
            <person name="LaButti K."/>
            <person name="Larrondo L.F."/>
            <person name="Lindquist E."/>
            <person name="Ling A."/>
            <person name="Lombard V."/>
            <person name="Lucas S."/>
            <person name="Lundell T."/>
            <person name="Martin R."/>
            <person name="McLaughlin D.J."/>
            <person name="Morgenstern I."/>
            <person name="Morin E."/>
            <person name="Murat C."/>
            <person name="Nagy L.G."/>
            <person name="Nolan M."/>
            <person name="Ohm R.A."/>
            <person name="Patyshakuliyeva A."/>
            <person name="Rokas A."/>
            <person name="Ruiz-Duenas F.J."/>
            <person name="Sabat G."/>
            <person name="Salamov A."/>
            <person name="Samejima M."/>
            <person name="Schmutz J."/>
            <person name="Slot J.C."/>
            <person name="St John F."/>
            <person name="Stenlid J."/>
            <person name="Sun H."/>
            <person name="Sun S."/>
            <person name="Syed K."/>
            <person name="Tsang A."/>
            <person name="Wiebenga A."/>
            <person name="Young D."/>
            <person name="Pisabarro A."/>
            <person name="Eastwood D.C."/>
            <person name="Martin F."/>
            <person name="Cullen D."/>
            <person name="Grigoriev I.V."/>
            <person name="Hibbett D.S."/>
        </authorList>
    </citation>
    <scope>NUCLEOTIDE SEQUENCE [LARGE SCALE GENOMIC DNA]</scope>
    <source>
        <strain evidence="1 2">MD-104</strain>
    </source>
</reference>
<protein>
    <recommendedName>
        <fullName evidence="3">F-box domain-containing protein</fullName>
    </recommendedName>
</protein>
<organism evidence="1 2">
    <name type="scientific">Wolfiporia cocos (strain MD-104)</name>
    <name type="common">Brown rot fungus</name>
    <dbReference type="NCBI Taxonomy" id="742152"/>
    <lineage>
        <taxon>Eukaryota</taxon>
        <taxon>Fungi</taxon>
        <taxon>Dikarya</taxon>
        <taxon>Basidiomycota</taxon>
        <taxon>Agaricomycotina</taxon>
        <taxon>Agaricomycetes</taxon>
        <taxon>Polyporales</taxon>
        <taxon>Phaeolaceae</taxon>
        <taxon>Wolfiporia</taxon>
    </lineage>
</organism>
<dbReference type="EMBL" id="KB468124">
    <property type="protein sequence ID" value="PCH42301.1"/>
    <property type="molecule type" value="Genomic_DNA"/>
</dbReference>
<name>A0A2H3JKB7_WOLCO</name>
<evidence type="ECO:0008006" key="3">
    <source>
        <dbReference type="Google" id="ProtNLM"/>
    </source>
</evidence>
<gene>
    <name evidence="1" type="ORF">WOLCODRAFT_137831</name>
</gene>
<sequence>MVVCRIRFWREIEQRNNAGDHDDISKPAHYDRTSFYRVSHFLESFIRFHEGSLDLSGRSERRYSSLKKRVIAFLQDVELIQRHATRHERRIQILDRTLVHYDVEPAHILEDFEDKYRLSNVRAFLNEMFVDADRCRTLLQAETAPILQQKYLTNLPPELIHRIMDVSEVREARLLGATCREFHEISAAYAFQTRSLVLSKPFPFLPGDDTNANAMHYRERFQSELDFLLSRADIMQRIRSLVISSFWDDDSLERADMAPGSPAHEDFFAPVKRGILRVLNGTNNVLQLHLGQLVITRSIISAMTSMHALSTLTLGGCRLGFNLRSLSRAPQLPQVVNATFTLFFPAHYDSLHVLYILPNVRKLTLMGMGVQRLFISGYADTDGDILMLAAWIANASRDTGQRLPLTHFKLEIGRGIRQHALMTLLSALRGAPLTALSLVGLSYVGEELFENLASAFPDLGALTLVHRQNDLQRRTRPSVWPGTTWEYAARLAGFANLRYFGWNFDIRPVSVDVMCDLPLAEKNDEEAESLFSEPVDDTSDWQSIARLFLVYCPMLERLLFISNTTSQLECIITKDQSGKITIDAQIHTHVYQDYYKEVNPHSDV</sequence>
<dbReference type="OrthoDB" id="2801112at2759"/>
<dbReference type="Proteomes" id="UP000218811">
    <property type="component" value="Unassembled WGS sequence"/>
</dbReference>
<evidence type="ECO:0000313" key="1">
    <source>
        <dbReference type="EMBL" id="PCH42301.1"/>
    </source>
</evidence>
<evidence type="ECO:0000313" key="2">
    <source>
        <dbReference type="Proteomes" id="UP000218811"/>
    </source>
</evidence>
<dbReference type="SUPFAM" id="SSF81383">
    <property type="entry name" value="F-box domain"/>
    <property type="match status" value="1"/>
</dbReference>
<dbReference type="AlphaFoldDB" id="A0A2H3JKB7"/>
<dbReference type="InterPro" id="IPR036047">
    <property type="entry name" value="F-box-like_dom_sf"/>
</dbReference>
<dbReference type="OMA" id="CQERHEY"/>